<comment type="caution">
    <text evidence="13">The sequence shown here is derived from an EMBL/GenBank/DDBJ whole genome shotgun (WGS) entry which is preliminary data.</text>
</comment>
<protein>
    <recommendedName>
        <fullName evidence="4 12">Heme exporter protein D</fullName>
    </recommendedName>
</protein>
<reference evidence="13" key="1">
    <citation type="journal article" date="2021" name="Front. Microbiol.">
        <title>Comprehensive Comparative Genomics and Phenotyping of Methylobacterium Species.</title>
        <authorList>
            <person name="Alessa O."/>
            <person name="Ogura Y."/>
            <person name="Fujitani Y."/>
            <person name="Takami H."/>
            <person name="Hayashi T."/>
            <person name="Sahin N."/>
            <person name="Tani A."/>
        </authorList>
    </citation>
    <scope>NUCLEOTIDE SEQUENCE</scope>
    <source>
        <strain evidence="13">DSM 19015</strain>
    </source>
</reference>
<dbReference type="EMBL" id="BPQP01000033">
    <property type="protein sequence ID" value="GJD95157.1"/>
    <property type="molecule type" value="Genomic_DNA"/>
</dbReference>
<evidence type="ECO:0000313" key="14">
    <source>
        <dbReference type="Proteomes" id="UP001055125"/>
    </source>
</evidence>
<proteinExistence type="inferred from homology"/>
<sequence length="50" mass="5308">MDLGPHAGFIVAAYAFTTLVVGGLILNALRDHRAQKRTLATLQGETGEGR</sequence>
<reference evidence="13" key="2">
    <citation type="submission" date="2021-08" db="EMBL/GenBank/DDBJ databases">
        <authorList>
            <person name="Tani A."/>
            <person name="Ola A."/>
            <person name="Ogura Y."/>
            <person name="Katsura K."/>
            <person name="Hayashi T."/>
        </authorList>
    </citation>
    <scope>NUCLEOTIDE SEQUENCE</scope>
    <source>
        <strain evidence="13">DSM 19015</strain>
    </source>
</reference>
<accession>A0ABQ4S030</accession>
<keyword evidence="10 12" id="KW-1133">Transmembrane helix</keyword>
<keyword evidence="5 12" id="KW-0813">Transport</keyword>
<dbReference type="NCBIfam" id="TIGR03141">
    <property type="entry name" value="cytochro_ccmD"/>
    <property type="match status" value="1"/>
</dbReference>
<keyword evidence="11 12" id="KW-0472">Membrane</keyword>
<dbReference type="Proteomes" id="UP001055125">
    <property type="component" value="Unassembled WGS sequence"/>
</dbReference>
<keyword evidence="8 12" id="KW-0812">Transmembrane</keyword>
<organism evidence="13 14">
    <name type="scientific">Methylobacterium iners</name>
    <dbReference type="NCBI Taxonomy" id="418707"/>
    <lineage>
        <taxon>Bacteria</taxon>
        <taxon>Pseudomonadati</taxon>
        <taxon>Pseudomonadota</taxon>
        <taxon>Alphaproteobacteria</taxon>
        <taxon>Hyphomicrobiales</taxon>
        <taxon>Methylobacteriaceae</taxon>
        <taxon>Methylobacterium</taxon>
    </lineage>
</organism>
<dbReference type="InterPro" id="IPR007078">
    <property type="entry name" value="Haem_export_protD_CcmD"/>
</dbReference>
<evidence type="ECO:0000256" key="1">
    <source>
        <dbReference type="ARBA" id="ARBA00002442"/>
    </source>
</evidence>
<dbReference type="RefSeq" id="WP_238244297.1">
    <property type="nucleotide sequence ID" value="NZ_BPQP01000033.1"/>
</dbReference>
<evidence type="ECO:0000256" key="9">
    <source>
        <dbReference type="ARBA" id="ARBA00022748"/>
    </source>
</evidence>
<keyword evidence="14" id="KW-1185">Reference proteome</keyword>
<keyword evidence="6 12" id="KW-1003">Cell membrane</keyword>
<name>A0ABQ4S030_9HYPH</name>
<evidence type="ECO:0000256" key="6">
    <source>
        <dbReference type="ARBA" id="ARBA00022475"/>
    </source>
</evidence>
<evidence type="ECO:0000256" key="10">
    <source>
        <dbReference type="ARBA" id="ARBA00022989"/>
    </source>
</evidence>
<evidence type="ECO:0000256" key="5">
    <source>
        <dbReference type="ARBA" id="ARBA00022448"/>
    </source>
</evidence>
<evidence type="ECO:0000256" key="3">
    <source>
        <dbReference type="ARBA" id="ARBA00008741"/>
    </source>
</evidence>
<evidence type="ECO:0000256" key="2">
    <source>
        <dbReference type="ARBA" id="ARBA00004377"/>
    </source>
</evidence>
<evidence type="ECO:0000256" key="12">
    <source>
        <dbReference type="RuleBase" id="RU363101"/>
    </source>
</evidence>
<evidence type="ECO:0000256" key="7">
    <source>
        <dbReference type="ARBA" id="ARBA00022519"/>
    </source>
</evidence>
<evidence type="ECO:0000256" key="11">
    <source>
        <dbReference type="ARBA" id="ARBA00023136"/>
    </source>
</evidence>
<keyword evidence="7 12" id="KW-0997">Cell inner membrane</keyword>
<evidence type="ECO:0000256" key="8">
    <source>
        <dbReference type="ARBA" id="ARBA00022692"/>
    </source>
</evidence>
<comment type="function">
    <text evidence="1 12">Required for the export of heme to the periplasm for the biogenesis of c-type cytochromes.</text>
</comment>
<evidence type="ECO:0000313" key="13">
    <source>
        <dbReference type="EMBL" id="GJD95157.1"/>
    </source>
</evidence>
<evidence type="ECO:0000256" key="4">
    <source>
        <dbReference type="ARBA" id="ARBA00016461"/>
    </source>
</evidence>
<dbReference type="Pfam" id="PF04995">
    <property type="entry name" value="CcmD"/>
    <property type="match status" value="1"/>
</dbReference>
<keyword evidence="9 12" id="KW-0201">Cytochrome c-type biogenesis</keyword>
<feature type="transmembrane region" description="Helical" evidence="12">
    <location>
        <begin position="6"/>
        <end position="29"/>
    </location>
</feature>
<comment type="subcellular location">
    <subcellularLocation>
        <location evidence="2 12">Cell inner membrane</location>
        <topology evidence="2 12">Single-pass membrane protein</topology>
    </subcellularLocation>
</comment>
<gene>
    <name evidence="13" type="ORF">OCOJLMKI_2367</name>
</gene>
<comment type="similarity">
    <text evidence="3 12">Belongs to the CcmD/CycX/HelD family.</text>
</comment>